<proteinExistence type="predicted"/>
<dbReference type="EMBL" id="BK015224">
    <property type="protein sequence ID" value="DAD96770.1"/>
    <property type="molecule type" value="Genomic_DNA"/>
</dbReference>
<name>A0A8S5NR45_9CAUD</name>
<accession>A0A8S5NR45</accession>
<reference evidence="1" key="1">
    <citation type="journal article" date="2021" name="Proc. Natl. Acad. Sci. U.S.A.">
        <title>A Catalog of Tens of Thousands of Viruses from Human Metagenomes Reveals Hidden Associations with Chronic Diseases.</title>
        <authorList>
            <person name="Tisza M.J."/>
            <person name="Buck C.B."/>
        </authorList>
    </citation>
    <scope>NUCLEOTIDE SEQUENCE</scope>
    <source>
        <strain evidence="1">CtdDI2</strain>
    </source>
</reference>
<organism evidence="1">
    <name type="scientific">Podoviridae sp. ctdDI2</name>
    <dbReference type="NCBI Taxonomy" id="2826567"/>
    <lineage>
        <taxon>Viruses</taxon>
        <taxon>Duplodnaviria</taxon>
        <taxon>Heunggongvirae</taxon>
        <taxon>Uroviricota</taxon>
        <taxon>Caudoviricetes</taxon>
    </lineage>
</organism>
<protein>
    <submittedName>
        <fullName evidence="1">Uncharacterized protein</fullName>
    </submittedName>
</protein>
<sequence length="33" mass="4224">MNNIKNNLIEAFNIWWERRKVLRDMERRDYSVI</sequence>
<evidence type="ECO:0000313" key="1">
    <source>
        <dbReference type="EMBL" id="DAD96770.1"/>
    </source>
</evidence>